<organism evidence="1 2">
    <name type="scientific">Vararia minispora EC-137</name>
    <dbReference type="NCBI Taxonomy" id="1314806"/>
    <lineage>
        <taxon>Eukaryota</taxon>
        <taxon>Fungi</taxon>
        <taxon>Dikarya</taxon>
        <taxon>Basidiomycota</taxon>
        <taxon>Agaricomycotina</taxon>
        <taxon>Agaricomycetes</taxon>
        <taxon>Russulales</taxon>
        <taxon>Lachnocladiaceae</taxon>
        <taxon>Vararia</taxon>
    </lineage>
</organism>
<dbReference type="EMBL" id="MU273793">
    <property type="protein sequence ID" value="KAI0028097.1"/>
    <property type="molecule type" value="Genomic_DNA"/>
</dbReference>
<comment type="caution">
    <text evidence="1">The sequence shown here is derived from an EMBL/GenBank/DDBJ whole genome shotgun (WGS) entry which is preliminary data.</text>
</comment>
<sequence>MASESQRQSLRSIERSLELERQLELENESPPVSPRQEIRPQSFDPHVLASLVASLTVERDNLSSALDASKEREEQLRAELHRHLERVASQDEEMEVLRRKNEEAEESITLLRSKVEDSRRALMRLQTEKRRGHNAGNLSVDLSRASGFSFGGGPPSSKRASFTPLAGSPAARGHQRRVSNMSTIDSFDFLSSVRPRSGVEVLPDGSSILSIPAGQGEFVDGALHSPHSPTSRIDFDALQKQVQTLKGALEETRAELTEANEAREASDTCVKTLRDFITENNIGQTPLPRMPQLPQRTSDALMTTNSGASASRWPFGLWRSPELTTKDQSTASPPIPGPSAEPLSKKLGSIFGGRQSNRGSLSIASSETHHSEQGGRDTASESSLEPTSPLDAHSLGFLTVEATDAKATTEAPSSMAVATH</sequence>
<dbReference type="Proteomes" id="UP000814128">
    <property type="component" value="Unassembled WGS sequence"/>
</dbReference>
<keyword evidence="2" id="KW-1185">Reference proteome</keyword>
<evidence type="ECO:0000313" key="1">
    <source>
        <dbReference type="EMBL" id="KAI0028097.1"/>
    </source>
</evidence>
<gene>
    <name evidence="1" type="ORF">K488DRAFT_59553</name>
</gene>
<accession>A0ACB8Q8S5</accession>
<reference evidence="1" key="1">
    <citation type="submission" date="2021-02" db="EMBL/GenBank/DDBJ databases">
        <authorList>
            <consortium name="DOE Joint Genome Institute"/>
            <person name="Ahrendt S."/>
            <person name="Looney B.P."/>
            <person name="Miyauchi S."/>
            <person name="Morin E."/>
            <person name="Drula E."/>
            <person name="Courty P.E."/>
            <person name="Chicoki N."/>
            <person name="Fauchery L."/>
            <person name="Kohler A."/>
            <person name="Kuo A."/>
            <person name="Labutti K."/>
            <person name="Pangilinan J."/>
            <person name="Lipzen A."/>
            <person name="Riley R."/>
            <person name="Andreopoulos W."/>
            <person name="He G."/>
            <person name="Johnson J."/>
            <person name="Barry K.W."/>
            <person name="Grigoriev I.V."/>
            <person name="Nagy L."/>
            <person name="Hibbett D."/>
            <person name="Henrissat B."/>
            <person name="Matheny P.B."/>
            <person name="Labbe J."/>
            <person name="Martin F."/>
        </authorList>
    </citation>
    <scope>NUCLEOTIDE SEQUENCE</scope>
    <source>
        <strain evidence="1">EC-137</strain>
    </source>
</reference>
<proteinExistence type="predicted"/>
<name>A0ACB8Q8S5_9AGAM</name>
<reference evidence="1" key="2">
    <citation type="journal article" date="2022" name="New Phytol.">
        <title>Evolutionary transition to the ectomycorrhizal habit in the genomes of a hyperdiverse lineage of mushroom-forming fungi.</title>
        <authorList>
            <person name="Looney B."/>
            <person name="Miyauchi S."/>
            <person name="Morin E."/>
            <person name="Drula E."/>
            <person name="Courty P.E."/>
            <person name="Kohler A."/>
            <person name="Kuo A."/>
            <person name="LaButti K."/>
            <person name="Pangilinan J."/>
            <person name="Lipzen A."/>
            <person name="Riley R."/>
            <person name="Andreopoulos W."/>
            <person name="He G."/>
            <person name="Johnson J."/>
            <person name="Nolan M."/>
            <person name="Tritt A."/>
            <person name="Barry K.W."/>
            <person name="Grigoriev I.V."/>
            <person name="Nagy L.G."/>
            <person name="Hibbett D."/>
            <person name="Henrissat B."/>
            <person name="Matheny P.B."/>
            <person name="Labbe J."/>
            <person name="Martin F.M."/>
        </authorList>
    </citation>
    <scope>NUCLEOTIDE SEQUENCE</scope>
    <source>
        <strain evidence="1">EC-137</strain>
    </source>
</reference>
<evidence type="ECO:0000313" key="2">
    <source>
        <dbReference type="Proteomes" id="UP000814128"/>
    </source>
</evidence>
<protein>
    <submittedName>
        <fullName evidence="1">Uncharacterized protein</fullName>
    </submittedName>
</protein>